<dbReference type="Gene3D" id="1.20.5.320">
    <property type="entry name" value="6-Phosphogluconate Dehydrogenase, domain 3"/>
    <property type="match status" value="1"/>
</dbReference>
<dbReference type="EMBL" id="JBHTJH010000017">
    <property type="protein sequence ID" value="MFD0863611.1"/>
    <property type="molecule type" value="Genomic_DNA"/>
</dbReference>
<organism evidence="2 3">
    <name type="scientific">Sungkyunkwania multivorans</name>
    <dbReference type="NCBI Taxonomy" id="1173618"/>
    <lineage>
        <taxon>Bacteria</taxon>
        <taxon>Pseudomonadati</taxon>
        <taxon>Bacteroidota</taxon>
        <taxon>Flavobacteriia</taxon>
        <taxon>Flavobacteriales</taxon>
        <taxon>Flavobacteriaceae</taxon>
        <taxon>Sungkyunkwania</taxon>
    </lineage>
</organism>
<evidence type="ECO:0008006" key="4">
    <source>
        <dbReference type="Google" id="ProtNLM"/>
    </source>
</evidence>
<evidence type="ECO:0000256" key="1">
    <source>
        <dbReference type="SAM" id="MobiDB-lite"/>
    </source>
</evidence>
<comment type="caution">
    <text evidence="2">The sequence shown here is derived from an EMBL/GenBank/DDBJ whole genome shotgun (WGS) entry which is preliminary data.</text>
</comment>
<feature type="non-terminal residue" evidence="2">
    <location>
        <position position="1"/>
    </location>
</feature>
<feature type="compositionally biased region" description="Low complexity" evidence="1">
    <location>
        <begin position="22"/>
        <end position="38"/>
    </location>
</feature>
<gene>
    <name evidence="2" type="ORF">ACFQ1M_15450</name>
</gene>
<evidence type="ECO:0000313" key="3">
    <source>
        <dbReference type="Proteomes" id="UP001596978"/>
    </source>
</evidence>
<protein>
    <recommendedName>
        <fullName evidence="4">Collagen-like protein</fullName>
    </recommendedName>
</protein>
<accession>A0ABW3D3P4</accession>
<name>A0ABW3D3P4_9FLAO</name>
<dbReference type="Proteomes" id="UP001596978">
    <property type="component" value="Unassembled WGS sequence"/>
</dbReference>
<keyword evidence="3" id="KW-1185">Reference proteome</keyword>
<reference evidence="3" key="1">
    <citation type="journal article" date="2019" name="Int. J. Syst. Evol. Microbiol.">
        <title>The Global Catalogue of Microorganisms (GCM) 10K type strain sequencing project: providing services to taxonomists for standard genome sequencing and annotation.</title>
        <authorList>
            <consortium name="The Broad Institute Genomics Platform"/>
            <consortium name="The Broad Institute Genome Sequencing Center for Infectious Disease"/>
            <person name="Wu L."/>
            <person name="Ma J."/>
        </authorList>
    </citation>
    <scope>NUCLEOTIDE SEQUENCE [LARGE SCALE GENOMIC DNA]</scope>
    <source>
        <strain evidence="3">CCUG 62952</strain>
    </source>
</reference>
<evidence type="ECO:0000313" key="2">
    <source>
        <dbReference type="EMBL" id="MFD0863611.1"/>
    </source>
</evidence>
<sequence length="73" mass="7039">LNAGNTGTEADFLASLQGPQGPAGANGIDGADGIDGTNGVDGADGIDGDSAYQIWLNAGNTGTEADFLASLQG</sequence>
<feature type="non-terminal residue" evidence="2">
    <location>
        <position position="73"/>
    </location>
</feature>
<proteinExistence type="predicted"/>
<feature type="region of interest" description="Disordered" evidence="1">
    <location>
        <begin position="1"/>
        <end position="42"/>
    </location>
</feature>